<dbReference type="InterPro" id="IPR021074">
    <property type="entry name" value="Formate_DH_dsu"/>
</dbReference>
<dbReference type="RefSeq" id="WP_076460039.1">
    <property type="nucleotide sequence ID" value="NZ_FTMN01000001.1"/>
</dbReference>
<sequence>MSHEKASLIKMLNHIAINNASVGDQHTVAQVIEGHVQKFWSRRMKEQLHELIQHGCDDLHDAARLAGQRLCGIAG</sequence>
<gene>
    <name evidence="1" type="ORF">SAMN05421647_101125</name>
</gene>
<accession>A0A1N6N8G9</accession>
<proteinExistence type="predicted"/>
<name>A0A1N6N8G9_9GAMM</name>
<dbReference type="STRING" id="49186.SAMN05421647_101125"/>
<dbReference type="Pfam" id="PF11390">
    <property type="entry name" value="FdsD"/>
    <property type="match status" value="1"/>
</dbReference>
<evidence type="ECO:0000313" key="2">
    <source>
        <dbReference type="Proteomes" id="UP000186895"/>
    </source>
</evidence>
<dbReference type="eggNOG" id="ENOG5032Z86">
    <property type="taxonomic scope" value="Bacteria"/>
</dbReference>
<dbReference type="EMBL" id="FTMN01000001">
    <property type="protein sequence ID" value="SIP88349.1"/>
    <property type="molecule type" value="Genomic_DNA"/>
</dbReference>
<dbReference type="AlphaFoldDB" id="A0A1N6N8G9"/>
<dbReference type="Proteomes" id="UP000186895">
    <property type="component" value="Unassembled WGS sequence"/>
</dbReference>
<evidence type="ECO:0000313" key="1">
    <source>
        <dbReference type="EMBL" id="SIP88349.1"/>
    </source>
</evidence>
<reference evidence="1 2" key="1">
    <citation type="submission" date="2017-01" db="EMBL/GenBank/DDBJ databases">
        <authorList>
            <person name="Mah S.A."/>
            <person name="Swanson W.J."/>
            <person name="Moy G.W."/>
            <person name="Vacquier V.D."/>
        </authorList>
    </citation>
    <scope>NUCLEOTIDE SEQUENCE [LARGE SCALE GENOMIC DNA]</scope>
    <source>
        <strain evidence="1 2">DSM 7027</strain>
    </source>
</reference>
<organism evidence="1 2">
    <name type="scientific">Marinobacterium stanieri</name>
    <dbReference type="NCBI Taxonomy" id="49186"/>
    <lineage>
        <taxon>Bacteria</taxon>
        <taxon>Pseudomonadati</taxon>
        <taxon>Pseudomonadota</taxon>
        <taxon>Gammaproteobacteria</taxon>
        <taxon>Oceanospirillales</taxon>
        <taxon>Oceanospirillaceae</taxon>
        <taxon>Marinobacterium</taxon>
    </lineage>
</organism>
<protein>
    <submittedName>
        <fullName evidence="1">NADH-dependant formate dehydrogenase delta subunit FdsD</fullName>
    </submittedName>
</protein>
<keyword evidence="2" id="KW-1185">Reference proteome</keyword>